<evidence type="ECO:0000313" key="1">
    <source>
        <dbReference type="EMBL" id="ROT35243.1"/>
    </source>
</evidence>
<name>A0A3N2PL40_SODAK</name>
<gene>
    <name evidence="1" type="ORF">SODALDRAFT_321275</name>
</gene>
<protein>
    <submittedName>
        <fullName evidence="1">Uncharacterized protein</fullName>
    </submittedName>
</protein>
<accession>A0A3N2PL40</accession>
<dbReference type="AlphaFoldDB" id="A0A3N2PL40"/>
<dbReference type="EMBL" id="ML119062">
    <property type="protein sequence ID" value="ROT35243.1"/>
    <property type="molecule type" value="Genomic_DNA"/>
</dbReference>
<evidence type="ECO:0000313" key="2">
    <source>
        <dbReference type="Proteomes" id="UP000272025"/>
    </source>
</evidence>
<organism evidence="1 2">
    <name type="scientific">Sodiomyces alkalinus (strain CBS 110278 / VKM F-3762 / F11)</name>
    <name type="common">Alkaliphilic filamentous fungus</name>
    <dbReference type="NCBI Taxonomy" id="1314773"/>
    <lineage>
        <taxon>Eukaryota</taxon>
        <taxon>Fungi</taxon>
        <taxon>Dikarya</taxon>
        <taxon>Ascomycota</taxon>
        <taxon>Pezizomycotina</taxon>
        <taxon>Sordariomycetes</taxon>
        <taxon>Hypocreomycetidae</taxon>
        <taxon>Glomerellales</taxon>
        <taxon>Plectosphaerellaceae</taxon>
        <taxon>Sodiomyces</taxon>
    </lineage>
</organism>
<feature type="non-terminal residue" evidence="1">
    <location>
        <position position="1"/>
    </location>
</feature>
<keyword evidence="2" id="KW-1185">Reference proteome</keyword>
<sequence>LRISTFASVFLTKAKQPLSFTFITPGIKSFTPESVVKLYAAEPLTSRRLANVELDRGDNYASLILPAVGSPVPKPAPGNSYFDRDWGSAKYTVLRRAGLYVNYRSTGAAGAAGDDVWLLTPEGVDDALKHYGSRPWGP</sequence>
<reference evidence="1 2" key="1">
    <citation type="journal article" date="2018" name="Mol. Ecol.">
        <title>The obligate alkalophilic soda-lake fungus Sodiomyces alkalinus has shifted to a protein diet.</title>
        <authorList>
            <person name="Grum-Grzhimaylo A.A."/>
            <person name="Falkoski D.L."/>
            <person name="van den Heuvel J."/>
            <person name="Valero-Jimenez C.A."/>
            <person name="Min B."/>
            <person name="Choi I.G."/>
            <person name="Lipzen A."/>
            <person name="Daum C.G."/>
            <person name="Aanen D.K."/>
            <person name="Tsang A."/>
            <person name="Henrissat B."/>
            <person name="Bilanenko E.N."/>
            <person name="de Vries R.P."/>
            <person name="van Kan J.A.L."/>
            <person name="Grigoriev I.V."/>
            <person name="Debets A.J.M."/>
        </authorList>
    </citation>
    <scope>NUCLEOTIDE SEQUENCE [LARGE SCALE GENOMIC DNA]</scope>
    <source>
        <strain evidence="1 2">F11</strain>
    </source>
</reference>
<dbReference type="RefSeq" id="XP_028463049.1">
    <property type="nucleotide sequence ID" value="XM_028609611.1"/>
</dbReference>
<proteinExistence type="predicted"/>
<dbReference type="Proteomes" id="UP000272025">
    <property type="component" value="Unassembled WGS sequence"/>
</dbReference>
<dbReference type="GeneID" id="39578089"/>
<dbReference type="OrthoDB" id="3437408at2759"/>